<comment type="caution">
    <text evidence="3">The sequence shown here is derived from an EMBL/GenBank/DDBJ whole genome shotgun (WGS) entry which is preliminary data.</text>
</comment>
<proteinExistence type="predicted"/>
<feature type="chain" id="PRO_5045415395" evidence="2">
    <location>
        <begin position="30"/>
        <end position="78"/>
    </location>
</feature>
<evidence type="ECO:0000256" key="2">
    <source>
        <dbReference type="SAM" id="SignalP"/>
    </source>
</evidence>
<feature type="signal peptide" evidence="2">
    <location>
        <begin position="1"/>
        <end position="29"/>
    </location>
</feature>
<dbReference type="Proteomes" id="UP001576774">
    <property type="component" value="Unassembled WGS sequence"/>
</dbReference>
<accession>A0ABV4X7X6</accession>
<evidence type="ECO:0000313" key="3">
    <source>
        <dbReference type="EMBL" id="MFB2878896.1"/>
    </source>
</evidence>
<keyword evidence="1" id="KW-1133">Transmembrane helix</keyword>
<keyword evidence="4" id="KW-1185">Reference proteome</keyword>
<name>A0ABV4X7X6_9CYAN</name>
<evidence type="ECO:0000313" key="4">
    <source>
        <dbReference type="Proteomes" id="UP001576774"/>
    </source>
</evidence>
<sequence>MNTKTWILSISLLLAISSALLCSIKPSQAGGWSRTAARGGSFYVSGEARDNEDRANFGAILFGIGITGGIIKGLLNHK</sequence>
<evidence type="ECO:0000256" key="1">
    <source>
        <dbReference type="SAM" id="Phobius"/>
    </source>
</evidence>
<keyword evidence="1" id="KW-0812">Transmembrane</keyword>
<organism evidence="3 4">
    <name type="scientific">Floridaenema aerugineum BLCC-F46</name>
    <dbReference type="NCBI Taxonomy" id="3153654"/>
    <lineage>
        <taxon>Bacteria</taxon>
        <taxon>Bacillati</taxon>
        <taxon>Cyanobacteriota</taxon>
        <taxon>Cyanophyceae</taxon>
        <taxon>Oscillatoriophycideae</taxon>
        <taxon>Aerosakkonematales</taxon>
        <taxon>Aerosakkonemataceae</taxon>
        <taxon>Floridanema</taxon>
        <taxon>Floridanema aerugineum</taxon>
    </lineage>
</organism>
<keyword evidence="2" id="KW-0732">Signal</keyword>
<dbReference type="RefSeq" id="WP_413271952.1">
    <property type="nucleotide sequence ID" value="NZ_JBHFNQ010000143.1"/>
</dbReference>
<keyword evidence="1" id="KW-0472">Membrane</keyword>
<feature type="transmembrane region" description="Helical" evidence="1">
    <location>
        <begin position="55"/>
        <end position="75"/>
    </location>
</feature>
<protein>
    <submittedName>
        <fullName evidence="3">Uncharacterized protein</fullName>
    </submittedName>
</protein>
<dbReference type="EMBL" id="JBHFNQ010000143">
    <property type="protein sequence ID" value="MFB2878896.1"/>
    <property type="molecule type" value="Genomic_DNA"/>
</dbReference>
<reference evidence="3 4" key="1">
    <citation type="submission" date="2024-09" db="EMBL/GenBank/DDBJ databases">
        <title>Floridaenema gen nov. (Aerosakkonemataceae, Aerosakkonematales ord. nov., Cyanobacteria) from benthic tropical and subtropical fresh waters, with the description of four new species.</title>
        <authorList>
            <person name="Moretto J.A."/>
            <person name="Berthold D.E."/>
            <person name="Lefler F.W."/>
            <person name="Huang I.-S."/>
            <person name="Laughinghouse H. IV."/>
        </authorList>
    </citation>
    <scope>NUCLEOTIDE SEQUENCE [LARGE SCALE GENOMIC DNA]</scope>
    <source>
        <strain evidence="3 4">BLCC-F46</strain>
    </source>
</reference>
<gene>
    <name evidence="3" type="ORF">ACE1CC_18755</name>
</gene>